<evidence type="ECO:0000256" key="4">
    <source>
        <dbReference type="ARBA" id="ARBA00022691"/>
    </source>
</evidence>
<keyword evidence="4" id="KW-0949">S-adenosyl-L-methionine</keyword>
<feature type="domain" description="Tetrapyrrole methylase" evidence="6">
    <location>
        <begin position="6"/>
        <end position="217"/>
    </location>
</feature>
<evidence type="ECO:0000256" key="3">
    <source>
        <dbReference type="ARBA" id="ARBA00022679"/>
    </source>
</evidence>
<keyword evidence="5" id="KW-0627">Porphyrin biosynthesis</keyword>
<dbReference type="EMBL" id="JAVDQG010000006">
    <property type="protein sequence ID" value="MDR6226740.1"/>
    <property type="molecule type" value="Genomic_DNA"/>
</dbReference>
<dbReference type="CDD" id="cd11642">
    <property type="entry name" value="SUMT"/>
    <property type="match status" value="1"/>
</dbReference>
<dbReference type="InterPro" id="IPR006366">
    <property type="entry name" value="CobA/CysG_C"/>
</dbReference>
<keyword evidence="3" id="KW-0808">Transferase</keyword>
<evidence type="ECO:0000256" key="2">
    <source>
        <dbReference type="ARBA" id="ARBA00022603"/>
    </source>
</evidence>
<dbReference type="NCBIfam" id="NF004790">
    <property type="entry name" value="PRK06136.1"/>
    <property type="match status" value="1"/>
</dbReference>
<dbReference type="PANTHER" id="PTHR45790:SF3">
    <property type="entry name" value="S-ADENOSYL-L-METHIONINE-DEPENDENT UROPORPHYRINOGEN III METHYLTRANSFERASE, CHLOROPLASTIC"/>
    <property type="match status" value="1"/>
</dbReference>
<dbReference type="InterPro" id="IPR003043">
    <property type="entry name" value="Uropor_MeTrfase_CS"/>
</dbReference>
<organism evidence="7 8">
    <name type="scientific">Desmospora profundinema</name>
    <dbReference type="NCBI Taxonomy" id="1571184"/>
    <lineage>
        <taxon>Bacteria</taxon>
        <taxon>Bacillati</taxon>
        <taxon>Bacillota</taxon>
        <taxon>Bacilli</taxon>
        <taxon>Bacillales</taxon>
        <taxon>Thermoactinomycetaceae</taxon>
        <taxon>Desmospora</taxon>
    </lineage>
</organism>
<accession>A0ABU1IPN6</accession>
<proteinExistence type="predicted"/>
<dbReference type="PANTHER" id="PTHR45790">
    <property type="entry name" value="SIROHEME SYNTHASE-RELATED"/>
    <property type="match status" value="1"/>
</dbReference>
<dbReference type="InterPro" id="IPR014777">
    <property type="entry name" value="4pyrrole_Mease_sub1"/>
</dbReference>
<comment type="caution">
    <text evidence="7">The sequence shown here is derived from an EMBL/GenBank/DDBJ whole genome shotgun (WGS) entry which is preliminary data.</text>
</comment>
<dbReference type="RefSeq" id="WP_309867067.1">
    <property type="nucleotide sequence ID" value="NZ_JAVDQG010000006.1"/>
</dbReference>
<dbReference type="InterPro" id="IPR014776">
    <property type="entry name" value="4pyrrole_Mease_sub2"/>
</dbReference>
<keyword evidence="2" id="KW-0489">Methyltransferase</keyword>
<dbReference type="NCBIfam" id="TIGR01469">
    <property type="entry name" value="cobA_cysG_Cterm"/>
    <property type="match status" value="1"/>
</dbReference>
<gene>
    <name evidence="7" type="ORF">JOE21_002750</name>
</gene>
<evidence type="ECO:0000256" key="1">
    <source>
        <dbReference type="ARBA" id="ARBA00012162"/>
    </source>
</evidence>
<dbReference type="Proteomes" id="UP001185012">
    <property type="component" value="Unassembled WGS sequence"/>
</dbReference>
<evidence type="ECO:0000259" key="6">
    <source>
        <dbReference type="Pfam" id="PF00590"/>
    </source>
</evidence>
<dbReference type="Gene3D" id="3.40.1010.10">
    <property type="entry name" value="Cobalt-precorrin-4 Transmethylase, Domain 1"/>
    <property type="match status" value="1"/>
</dbReference>
<dbReference type="Gene3D" id="3.30.950.10">
    <property type="entry name" value="Methyltransferase, Cobalt-precorrin-4 Transmethylase, Domain 2"/>
    <property type="match status" value="1"/>
</dbReference>
<dbReference type="InterPro" id="IPR035996">
    <property type="entry name" value="4pyrrol_Methylase_sf"/>
</dbReference>
<evidence type="ECO:0000313" key="7">
    <source>
        <dbReference type="EMBL" id="MDR6226740.1"/>
    </source>
</evidence>
<reference evidence="7 8" key="1">
    <citation type="submission" date="2023-07" db="EMBL/GenBank/DDBJ databases">
        <title>Genomic Encyclopedia of Type Strains, Phase IV (KMG-IV): sequencing the most valuable type-strain genomes for metagenomic binning, comparative biology and taxonomic classification.</title>
        <authorList>
            <person name="Goeker M."/>
        </authorList>
    </citation>
    <scope>NUCLEOTIDE SEQUENCE [LARGE SCALE GENOMIC DNA]</scope>
    <source>
        <strain evidence="7 8">DSM 45903</strain>
    </source>
</reference>
<dbReference type="InterPro" id="IPR000878">
    <property type="entry name" value="4pyrrol_Mease"/>
</dbReference>
<name>A0ABU1IPN6_9BACL</name>
<dbReference type="InterPro" id="IPR050161">
    <property type="entry name" value="Siro_Cobalamin_biosynth"/>
</dbReference>
<keyword evidence="8" id="KW-1185">Reference proteome</keyword>
<dbReference type="EC" id="2.1.1.107" evidence="1"/>
<sequence>MNDCGKVYLVGAGPGDPSLITVRGMELLQRADVIVYDRLVHPDLLRYARPSASLVYCGKRPGHHTLPQEEINRILVKQATAGKQVVRLKGGDPGMFARVGEEAAHCARHAIPYEIVPGVTAGLAAPLYAGIPLTHRGTASSVAFVTGHGCGGEEPPSWGGLAEQVDTLVIYMGMSNLPQIRQSLLHHGRSPDTPVALIRWGTWKGRQETLSGTLGNIEEKVRQQKFASPAIIVVGEVVAYQKHLAWFEGGGSDTLNKEDDLEQGVMG</sequence>
<dbReference type="PROSITE" id="PS00839">
    <property type="entry name" value="SUMT_1"/>
    <property type="match status" value="1"/>
</dbReference>
<dbReference type="Pfam" id="PF00590">
    <property type="entry name" value="TP_methylase"/>
    <property type="match status" value="1"/>
</dbReference>
<evidence type="ECO:0000313" key="8">
    <source>
        <dbReference type="Proteomes" id="UP001185012"/>
    </source>
</evidence>
<evidence type="ECO:0000256" key="5">
    <source>
        <dbReference type="ARBA" id="ARBA00023244"/>
    </source>
</evidence>
<dbReference type="SUPFAM" id="SSF53790">
    <property type="entry name" value="Tetrapyrrole methylase"/>
    <property type="match status" value="1"/>
</dbReference>
<protein>
    <recommendedName>
        <fullName evidence="1">uroporphyrinogen-III C-methyltransferase</fullName>
        <ecNumber evidence="1">2.1.1.107</ecNumber>
    </recommendedName>
</protein>